<dbReference type="KEGG" id="nah:F5544_42390"/>
<protein>
    <submittedName>
        <fullName evidence="1">Uncharacterized protein</fullName>
    </submittedName>
</protein>
<sequence>MNDRLKLVFPWMESLPESARAEFVGDFLETWRGSLDVKRIERLSSTVATWKTTARAHTGRQAS</sequence>
<evidence type="ECO:0000313" key="2">
    <source>
        <dbReference type="Proteomes" id="UP000503540"/>
    </source>
</evidence>
<accession>A0A6G9YT43</accession>
<dbReference type="RefSeq" id="WP_167478392.1">
    <property type="nucleotide sequence ID" value="NZ_CP046172.1"/>
</dbReference>
<name>A0A6G9YT43_9NOCA</name>
<dbReference type="Proteomes" id="UP000503540">
    <property type="component" value="Chromosome"/>
</dbReference>
<reference evidence="1 2" key="1">
    <citation type="journal article" date="2019" name="ACS Chem. Biol.">
        <title>Identification and Mobilization of a Cryptic Antibiotic Biosynthesis Gene Locus from a Human-Pathogenic Nocardia Isolate.</title>
        <authorList>
            <person name="Herisse M."/>
            <person name="Ishida K."/>
            <person name="Porter J.L."/>
            <person name="Howden B."/>
            <person name="Hertweck C."/>
            <person name="Stinear T.P."/>
            <person name="Pidot S.J."/>
        </authorList>
    </citation>
    <scope>NUCLEOTIDE SEQUENCE [LARGE SCALE GENOMIC DNA]</scope>
    <source>
        <strain evidence="1 2">AUSMDU00012717</strain>
    </source>
</reference>
<dbReference type="AlphaFoldDB" id="A0A6G9YT43"/>
<evidence type="ECO:0000313" key="1">
    <source>
        <dbReference type="EMBL" id="QIS16287.1"/>
    </source>
</evidence>
<keyword evidence="2" id="KW-1185">Reference proteome</keyword>
<organism evidence="1 2">
    <name type="scientific">Nocardia arthritidis</name>
    <dbReference type="NCBI Taxonomy" id="228602"/>
    <lineage>
        <taxon>Bacteria</taxon>
        <taxon>Bacillati</taxon>
        <taxon>Actinomycetota</taxon>
        <taxon>Actinomycetes</taxon>
        <taxon>Mycobacteriales</taxon>
        <taxon>Nocardiaceae</taxon>
        <taxon>Nocardia</taxon>
    </lineage>
</organism>
<gene>
    <name evidence="1" type="ORF">F5544_42390</name>
</gene>
<dbReference type="EMBL" id="CP046172">
    <property type="protein sequence ID" value="QIS16287.1"/>
    <property type="molecule type" value="Genomic_DNA"/>
</dbReference>
<proteinExistence type="predicted"/>